<name>A0ABW3TKU0_9RHOB</name>
<dbReference type="Proteomes" id="UP001597151">
    <property type="component" value="Unassembled WGS sequence"/>
</dbReference>
<keyword evidence="1" id="KW-0472">Membrane</keyword>
<proteinExistence type="predicted"/>
<evidence type="ECO:0000313" key="3">
    <source>
        <dbReference type="EMBL" id="MFD1196445.1"/>
    </source>
</evidence>
<feature type="transmembrane region" description="Helical" evidence="1">
    <location>
        <begin position="174"/>
        <end position="194"/>
    </location>
</feature>
<dbReference type="Pfam" id="PF09925">
    <property type="entry name" value="DUF2157"/>
    <property type="match status" value="1"/>
</dbReference>
<organism evidence="3 4">
    <name type="scientific">Seohaeicola saemankumensis</name>
    <dbReference type="NCBI Taxonomy" id="481181"/>
    <lineage>
        <taxon>Bacteria</taxon>
        <taxon>Pseudomonadati</taxon>
        <taxon>Pseudomonadota</taxon>
        <taxon>Alphaproteobacteria</taxon>
        <taxon>Rhodobacterales</taxon>
        <taxon>Roseobacteraceae</taxon>
        <taxon>Seohaeicola</taxon>
    </lineage>
</organism>
<feature type="transmembrane region" description="Helical" evidence="1">
    <location>
        <begin position="134"/>
        <end position="162"/>
    </location>
</feature>
<evidence type="ECO:0000259" key="2">
    <source>
        <dbReference type="Pfam" id="PF09925"/>
    </source>
</evidence>
<feature type="transmembrane region" description="Helical" evidence="1">
    <location>
        <begin position="322"/>
        <end position="340"/>
    </location>
</feature>
<feature type="transmembrane region" description="Helical" evidence="1">
    <location>
        <begin position="370"/>
        <end position="387"/>
    </location>
</feature>
<dbReference type="EMBL" id="JBHTKR010000007">
    <property type="protein sequence ID" value="MFD1196445.1"/>
    <property type="molecule type" value="Genomic_DNA"/>
</dbReference>
<dbReference type="RefSeq" id="WP_380794517.1">
    <property type="nucleotide sequence ID" value="NZ_JBHTKR010000007.1"/>
</dbReference>
<keyword evidence="1" id="KW-0812">Transmembrane</keyword>
<feature type="transmembrane region" description="Helical" evidence="1">
    <location>
        <begin position="296"/>
        <end position="315"/>
    </location>
</feature>
<dbReference type="InterPro" id="IPR018677">
    <property type="entry name" value="DUF2157"/>
</dbReference>
<protein>
    <submittedName>
        <fullName evidence="3">DUF2157 domain-containing protein</fullName>
    </submittedName>
</protein>
<keyword evidence="1" id="KW-1133">Transmembrane helix</keyword>
<sequence length="425" mass="45738">MHIKSKNAVITEALEGWRSRGMLDATTAQRLKDDLEQGKTRYSFNAFIITAGVVCLCFAAMTFVAANWEQMSRLLRLGLVLLTLWMAWGAALWAGLRGLHWWHEALMLLGCGVFGAGIMLVSQIYHIQGNAADAVWLWALGSLLAAALTRGQMVLALTIGLFGLWHGLQIDISAAAHALNLPYLVWWLAGAGLAWWQRSRLAAHLCVLALCFWSLSALATVQSPHAAALILLTGTVSVISAMLASLSGPRLLRGFEAPVLAYAALVLGLIVFYLTLTHDAFDRPIPGDGKVHGALWGLLAATLAPALVLALLARIRGWSQAYDLVVCAALGLILLVVHLLPKIPLLSEALLLVPFIWVTRMGWRLDLRSLRSIGMTGFVLALLVVYGETVGSLIGTSGFYLGAGVILLGGAWVATRLDPKKRGGS</sequence>
<feature type="domain" description="DUF2157" evidence="2">
    <location>
        <begin position="16"/>
        <end position="153"/>
    </location>
</feature>
<feature type="transmembrane region" description="Helical" evidence="1">
    <location>
        <begin position="393"/>
        <end position="414"/>
    </location>
</feature>
<reference evidence="4" key="1">
    <citation type="journal article" date="2019" name="Int. J. Syst. Evol. Microbiol.">
        <title>The Global Catalogue of Microorganisms (GCM) 10K type strain sequencing project: providing services to taxonomists for standard genome sequencing and annotation.</title>
        <authorList>
            <consortium name="The Broad Institute Genomics Platform"/>
            <consortium name="The Broad Institute Genome Sequencing Center for Infectious Disease"/>
            <person name="Wu L."/>
            <person name="Ma J."/>
        </authorList>
    </citation>
    <scope>NUCLEOTIDE SEQUENCE [LARGE SCALE GENOMIC DNA]</scope>
    <source>
        <strain evidence="4">CCUG 55328</strain>
    </source>
</reference>
<feature type="transmembrane region" description="Helical" evidence="1">
    <location>
        <begin position="201"/>
        <end position="221"/>
    </location>
</feature>
<keyword evidence="4" id="KW-1185">Reference proteome</keyword>
<feature type="transmembrane region" description="Helical" evidence="1">
    <location>
        <begin position="227"/>
        <end position="247"/>
    </location>
</feature>
<feature type="transmembrane region" description="Helical" evidence="1">
    <location>
        <begin position="259"/>
        <end position="276"/>
    </location>
</feature>
<feature type="transmembrane region" description="Helical" evidence="1">
    <location>
        <begin position="77"/>
        <end position="95"/>
    </location>
</feature>
<gene>
    <name evidence="3" type="ORF">ACFQ3C_17365</name>
</gene>
<evidence type="ECO:0000313" key="4">
    <source>
        <dbReference type="Proteomes" id="UP001597151"/>
    </source>
</evidence>
<comment type="caution">
    <text evidence="3">The sequence shown here is derived from an EMBL/GenBank/DDBJ whole genome shotgun (WGS) entry which is preliminary data.</text>
</comment>
<feature type="transmembrane region" description="Helical" evidence="1">
    <location>
        <begin position="42"/>
        <end position="65"/>
    </location>
</feature>
<evidence type="ECO:0000256" key="1">
    <source>
        <dbReference type="SAM" id="Phobius"/>
    </source>
</evidence>
<feature type="transmembrane region" description="Helical" evidence="1">
    <location>
        <begin position="101"/>
        <end position="122"/>
    </location>
</feature>
<accession>A0ABW3TKU0</accession>